<dbReference type="Pfam" id="PF00892">
    <property type="entry name" value="EamA"/>
    <property type="match status" value="1"/>
</dbReference>
<dbReference type="Proteomes" id="UP000254707">
    <property type="component" value="Unassembled WGS sequence"/>
</dbReference>
<keyword evidence="3" id="KW-0472">Membrane</keyword>
<keyword evidence="3" id="KW-0812">Transmembrane</keyword>
<dbReference type="GO" id="GO:0016020">
    <property type="term" value="C:membrane"/>
    <property type="evidence" value="ECO:0007669"/>
    <property type="project" value="InterPro"/>
</dbReference>
<feature type="transmembrane region" description="Helical" evidence="3">
    <location>
        <begin position="52"/>
        <end position="69"/>
    </location>
</feature>
<evidence type="ECO:0000256" key="2">
    <source>
        <dbReference type="ARBA" id="ARBA00007362"/>
    </source>
</evidence>
<name>A0A380HIH4_STASA</name>
<dbReference type="InterPro" id="IPR000620">
    <property type="entry name" value="EamA_dom"/>
</dbReference>
<accession>A0A380HIH4</accession>
<proteinExistence type="inferred from homology"/>
<comment type="similarity">
    <text evidence="2">Belongs to the EamA transporter family.</text>
</comment>
<reference evidence="5 6" key="1">
    <citation type="submission" date="2018-06" db="EMBL/GenBank/DDBJ databases">
        <authorList>
            <consortium name="Pathogen Informatics"/>
            <person name="Doyle S."/>
        </authorList>
    </citation>
    <scope>NUCLEOTIDE SEQUENCE [LARGE SCALE GENOMIC DNA]</scope>
    <source>
        <strain evidence="5 6">NCTC7688</strain>
    </source>
</reference>
<dbReference type="SUPFAM" id="SSF103481">
    <property type="entry name" value="Multidrug resistance efflux transporter EmrE"/>
    <property type="match status" value="1"/>
</dbReference>
<comment type="subcellular location">
    <subcellularLocation>
        <location evidence="1">Endomembrane system</location>
        <topology evidence="1">Multi-pass membrane protein</topology>
    </subcellularLocation>
</comment>
<evidence type="ECO:0000313" key="6">
    <source>
        <dbReference type="Proteomes" id="UP000254707"/>
    </source>
</evidence>
<evidence type="ECO:0000259" key="4">
    <source>
        <dbReference type="Pfam" id="PF00892"/>
    </source>
</evidence>
<evidence type="ECO:0000256" key="3">
    <source>
        <dbReference type="SAM" id="Phobius"/>
    </source>
</evidence>
<dbReference type="PANTHER" id="PTHR12715:SF4">
    <property type="entry name" value="EAMA DOMAIN-CONTAINING PROTEIN"/>
    <property type="match status" value="1"/>
</dbReference>
<evidence type="ECO:0000256" key="1">
    <source>
        <dbReference type="ARBA" id="ARBA00004127"/>
    </source>
</evidence>
<organism evidence="5 6">
    <name type="scientific">Staphylococcus saprophyticus</name>
    <dbReference type="NCBI Taxonomy" id="29385"/>
    <lineage>
        <taxon>Bacteria</taxon>
        <taxon>Bacillati</taxon>
        <taxon>Bacillota</taxon>
        <taxon>Bacilli</taxon>
        <taxon>Bacillales</taxon>
        <taxon>Staphylococcaceae</taxon>
        <taxon>Staphylococcus</taxon>
    </lineage>
</organism>
<dbReference type="InterPro" id="IPR037185">
    <property type="entry name" value="EmrE-like"/>
</dbReference>
<feature type="transmembrane region" description="Helical" evidence="3">
    <location>
        <begin position="20"/>
        <end position="40"/>
    </location>
</feature>
<feature type="domain" description="EamA" evidence="4">
    <location>
        <begin position="8"/>
        <end position="92"/>
    </location>
</feature>
<keyword evidence="3" id="KW-1133">Transmembrane helix</keyword>
<dbReference type="PANTHER" id="PTHR12715">
    <property type="entry name" value="TRANSPORTER, DRUG/METABOLITE EXPORTER FAMILY"/>
    <property type="match status" value="1"/>
</dbReference>
<evidence type="ECO:0000313" key="5">
    <source>
        <dbReference type="EMBL" id="SUM81661.1"/>
    </source>
</evidence>
<dbReference type="InterPro" id="IPR052756">
    <property type="entry name" value="Alkyne_AA_exporter"/>
</dbReference>
<dbReference type="RefSeq" id="WP_048787322.1">
    <property type="nucleotide sequence ID" value="NZ_CP014113.2"/>
</dbReference>
<protein>
    <submittedName>
        <fullName evidence="5">Transporter, drug/metabolite exporter family protein</fullName>
    </submittedName>
</protein>
<dbReference type="AlphaFoldDB" id="A0A380HIH4"/>
<feature type="transmembrane region" description="Helical" evidence="3">
    <location>
        <begin position="75"/>
        <end position="95"/>
    </location>
</feature>
<dbReference type="EMBL" id="UHED01000001">
    <property type="protein sequence ID" value="SUM81661.1"/>
    <property type="molecule type" value="Genomic_DNA"/>
</dbReference>
<gene>
    <name evidence="5" type="ORF">NCTC7688_00152</name>
</gene>
<sequence>MVIFLPGSFSELQTANMTSILSVIYLGAFPTVIPYIALAYTIQKIGVSDATISLYLTPVVSLIIAYFMLGKIPTLYAIFGGIITLIGVTITSANAEESVDLK</sequence>